<feature type="domain" description="Tyr recombinase" evidence="2">
    <location>
        <begin position="271"/>
        <end position="508"/>
    </location>
</feature>
<dbReference type="STRING" id="861298.SAMN04488136_14417"/>
<dbReference type="SUPFAM" id="SSF56349">
    <property type="entry name" value="DNA breaking-rejoining enzymes"/>
    <property type="match status" value="1"/>
</dbReference>
<dbReference type="AlphaFoldDB" id="A0A1G8H2M9"/>
<reference evidence="3 4" key="1">
    <citation type="submission" date="2016-10" db="EMBL/GenBank/DDBJ databases">
        <authorList>
            <person name="de Groot N.N."/>
        </authorList>
    </citation>
    <scope>NUCLEOTIDE SEQUENCE [LARGE SCALE GENOMIC DNA]</scope>
    <source>
        <strain evidence="3 4">CGMCC 1.10228</strain>
    </source>
</reference>
<dbReference type="PROSITE" id="PS51898">
    <property type="entry name" value="TYR_RECOMBINASE"/>
    <property type="match status" value="1"/>
</dbReference>
<proteinExistence type="predicted"/>
<name>A0A1G8H2M9_9VIBR</name>
<protein>
    <submittedName>
        <fullName evidence="3">Phage integrase family protein</fullName>
    </submittedName>
</protein>
<gene>
    <name evidence="3" type="ORF">SAMN04488136_14417</name>
</gene>
<dbReference type="InterPro" id="IPR013762">
    <property type="entry name" value="Integrase-like_cat_sf"/>
</dbReference>
<evidence type="ECO:0000256" key="1">
    <source>
        <dbReference type="ARBA" id="ARBA00023172"/>
    </source>
</evidence>
<dbReference type="Proteomes" id="UP000198854">
    <property type="component" value="Unassembled WGS sequence"/>
</dbReference>
<dbReference type="CDD" id="cd00397">
    <property type="entry name" value="DNA_BRE_C"/>
    <property type="match status" value="1"/>
</dbReference>
<keyword evidence="4" id="KW-1185">Reference proteome</keyword>
<sequence length="646" mass="73972">MDRKKELVDDLAVSHVEATRSTQTITVQKIKYATLQEKLGLSIGLYDGYDLGRYGADTWLLQHFSGNANIPRSTKNLSFTEECETRSVKCSTRQHGYSVDEATRDCLWLRFSDGISANTLKGELKAWKVFTQWWVNTFRGMAFEDWLQSPSGLDQYLQWIKKDFRPGRENSYVSKETQILRLSPIYQLYHYRHLLKVGFSYPPFRGLKGEAVVGKMKKRNQIQVIEEDKWKALIQAAWARIDLSEYPIQTYVDYWTTKQSEFVSLPTRDGKNPSTSTVTNRKKAFLLTKGYETYTELELDIILFEGAAIILILALTGMRQSELSGLSMDCFQEKKTEFLSTNYGSSFLRGETYKYSYLPEGQHHIWLVPQEINAVIERVNQLNQHRREKNQRLLSSANGNSDPLVISEAIKASNGLFLSPGINAKHHYSLQLVGTTINRRITRFIEYSEIETAEKITPHRFRRTLARFVALSPLGSVEALREQFGHLTADITQYYMQGGDDELLNWIAEDQSEFQKSVMDMQVESSRPKHGGLGELMANEQYAARDFKTAKNLKTLQKQIGTGMEVQLNAHSVSVRPIDKGACSNNCRLNRVQCISCENCVITTAQLPFWEDQLQMMEACEKEGIVQGLDKVRDLVHQLKEEALYG</sequence>
<evidence type="ECO:0000313" key="4">
    <source>
        <dbReference type="Proteomes" id="UP000198854"/>
    </source>
</evidence>
<dbReference type="GO" id="GO:0003677">
    <property type="term" value="F:DNA binding"/>
    <property type="evidence" value="ECO:0007669"/>
    <property type="project" value="InterPro"/>
</dbReference>
<evidence type="ECO:0000313" key="3">
    <source>
        <dbReference type="EMBL" id="SDI00893.1"/>
    </source>
</evidence>
<keyword evidence="1" id="KW-0233">DNA recombination</keyword>
<dbReference type="RefSeq" id="WP_093279302.1">
    <property type="nucleotide sequence ID" value="NZ_FNDD01000044.1"/>
</dbReference>
<dbReference type="InterPro" id="IPR002104">
    <property type="entry name" value="Integrase_catalytic"/>
</dbReference>
<dbReference type="InterPro" id="IPR011010">
    <property type="entry name" value="DNA_brk_join_enz"/>
</dbReference>
<evidence type="ECO:0000259" key="2">
    <source>
        <dbReference type="PROSITE" id="PS51898"/>
    </source>
</evidence>
<organism evidence="3 4">
    <name type="scientific">Vibrio xiamenensis</name>
    <dbReference type="NCBI Taxonomy" id="861298"/>
    <lineage>
        <taxon>Bacteria</taxon>
        <taxon>Pseudomonadati</taxon>
        <taxon>Pseudomonadota</taxon>
        <taxon>Gammaproteobacteria</taxon>
        <taxon>Vibrionales</taxon>
        <taxon>Vibrionaceae</taxon>
        <taxon>Vibrio</taxon>
    </lineage>
</organism>
<dbReference type="EMBL" id="FNDD01000044">
    <property type="protein sequence ID" value="SDI00893.1"/>
    <property type="molecule type" value="Genomic_DNA"/>
</dbReference>
<accession>A0A1G8H2M9</accession>
<dbReference type="GO" id="GO:0006310">
    <property type="term" value="P:DNA recombination"/>
    <property type="evidence" value="ECO:0007669"/>
    <property type="project" value="UniProtKB-KW"/>
</dbReference>
<dbReference type="OrthoDB" id="8768428at2"/>
<dbReference type="Gene3D" id="1.10.443.10">
    <property type="entry name" value="Intergrase catalytic core"/>
    <property type="match status" value="1"/>
</dbReference>
<dbReference type="GO" id="GO:0015074">
    <property type="term" value="P:DNA integration"/>
    <property type="evidence" value="ECO:0007669"/>
    <property type="project" value="InterPro"/>
</dbReference>